<protein>
    <recommendedName>
        <fullName evidence="5">2-dehydropantoate 2-reductase</fullName>
    </recommendedName>
</protein>
<evidence type="ECO:0008006" key="5">
    <source>
        <dbReference type="Google" id="ProtNLM"/>
    </source>
</evidence>
<evidence type="ECO:0000259" key="2">
    <source>
        <dbReference type="Pfam" id="PF08546"/>
    </source>
</evidence>
<feature type="domain" description="Ketopantoate reductase N-terminal" evidence="1">
    <location>
        <begin position="5"/>
        <end position="178"/>
    </location>
</feature>
<dbReference type="InterPro" id="IPR013328">
    <property type="entry name" value="6PGD_dom2"/>
</dbReference>
<reference evidence="3" key="1">
    <citation type="submission" date="2021-03" db="EMBL/GenBank/DDBJ databases">
        <authorList>
            <person name="Palmer J.M."/>
        </authorList>
    </citation>
    <scope>NUCLEOTIDE SEQUENCE</scope>
    <source>
        <strain evidence="3">ARV_011</strain>
    </source>
</reference>
<proteinExistence type="predicted"/>
<evidence type="ECO:0000313" key="3">
    <source>
        <dbReference type="EMBL" id="KAG7195956.1"/>
    </source>
</evidence>
<gene>
    <name evidence="3" type="ORF">KQ657_002342</name>
</gene>
<dbReference type="OrthoDB" id="3609at2759"/>
<dbReference type="RefSeq" id="XP_043051501.1">
    <property type="nucleotide sequence ID" value="XM_043193113.1"/>
</dbReference>
<dbReference type="AlphaFoldDB" id="A0A9P7VEV2"/>
<dbReference type="PANTHER" id="PTHR21708">
    <property type="entry name" value="PROBABLE 2-DEHYDROPANTOATE 2-REDUCTASE"/>
    <property type="match status" value="1"/>
</dbReference>
<comment type="caution">
    <text evidence="3">The sequence shown here is derived from an EMBL/GenBank/DDBJ whole genome shotgun (WGS) entry which is preliminary data.</text>
</comment>
<dbReference type="PANTHER" id="PTHR21708:SF30">
    <property type="entry name" value="2-DEHYDROPANTOATE 2-REDUCTASE-RELATED"/>
    <property type="match status" value="1"/>
</dbReference>
<dbReference type="Proteomes" id="UP000790833">
    <property type="component" value="Unassembled WGS sequence"/>
</dbReference>
<feature type="domain" description="Ketopantoate reductase C-terminal" evidence="2">
    <location>
        <begin position="209"/>
        <end position="341"/>
    </location>
</feature>
<sequence length="349" mass="39759">MTKVLSIGLGGVGVIAAYTLVRNDPTIELTAVIRSDYDIVTTKGYSISSVDYGGRSLDAGDNDESKMIHGFKPTHVEKTLESASQHGPFDYIVICTKCVPYPKDNVWDQVSQNIDALTHPGRKTHVVLIQNGIDIDHYWNSLEDRVRLISGVSYILSVNYKGKIVQYGPDEVLFGYFDKDDDENGLQKWISMYLNDINQVGKDTNPRFTRWKKLLYNGSFNTICALTQANVGQLYRTNDENSVVEHTVIPIMKQIQQVANYDLEKLGMEERISDEQIRNMDKYTKESDAPTNYQPLMLVDVINNRAMELEVILGNVLSIHRSHGSPFQLKELEFLYYLLSLVQYRITRE</sequence>
<dbReference type="InterPro" id="IPR013332">
    <property type="entry name" value="KPR_N"/>
</dbReference>
<organism evidence="3 4">
    <name type="scientific">Scheffersomyces spartinae</name>
    <dbReference type="NCBI Taxonomy" id="45513"/>
    <lineage>
        <taxon>Eukaryota</taxon>
        <taxon>Fungi</taxon>
        <taxon>Dikarya</taxon>
        <taxon>Ascomycota</taxon>
        <taxon>Saccharomycotina</taxon>
        <taxon>Pichiomycetes</taxon>
        <taxon>Debaryomycetaceae</taxon>
        <taxon>Scheffersomyces</taxon>
    </lineage>
</organism>
<dbReference type="InterPro" id="IPR013752">
    <property type="entry name" value="KPA_reductase"/>
</dbReference>
<dbReference type="Gene3D" id="1.10.1040.10">
    <property type="entry name" value="N-(1-d-carboxylethyl)-l-norvaline Dehydrogenase, domain 2"/>
    <property type="match status" value="1"/>
</dbReference>
<keyword evidence="4" id="KW-1185">Reference proteome</keyword>
<dbReference type="InterPro" id="IPR051402">
    <property type="entry name" value="KPR-Related"/>
</dbReference>
<dbReference type="GeneID" id="66115716"/>
<name>A0A9P7VEV2_9ASCO</name>
<dbReference type="EMBL" id="JAHMUF010000002">
    <property type="protein sequence ID" value="KAG7195956.1"/>
    <property type="molecule type" value="Genomic_DNA"/>
</dbReference>
<dbReference type="InterPro" id="IPR008927">
    <property type="entry name" value="6-PGluconate_DH-like_C_sf"/>
</dbReference>
<dbReference type="SUPFAM" id="SSF48179">
    <property type="entry name" value="6-phosphogluconate dehydrogenase C-terminal domain-like"/>
    <property type="match status" value="1"/>
</dbReference>
<evidence type="ECO:0000259" key="1">
    <source>
        <dbReference type="Pfam" id="PF02558"/>
    </source>
</evidence>
<evidence type="ECO:0000313" key="4">
    <source>
        <dbReference type="Proteomes" id="UP000790833"/>
    </source>
</evidence>
<dbReference type="Pfam" id="PF02558">
    <property type="entry name" value="ApbA"/>
    <property type="match status" value="1"/>
</dbReference>
<dbReference type="Gene3D" id="3.40.50.720">
    <property type="entry name" value="NAD(P)-binding Rossmann-like Domain"/>
    <property type="match status" value="1"/>
</dbReference>
<accession>A0A9P7VEV2</accession>
<dbReference type="GO" id="GO:0005737">
    <property type="term" value="C:cytoplasm"/>
    <property type="evidence" value="ECO:0007669"/>
    <property type="project" value="TreeGrafter"/>
</dbReference>
<dbReference type="Pfam" id="PF08546">
    <property type="entry name" value="ApbA_C"/>
    <property type="match status" value="1"/>
</dbReference>